<evidence type="ECO:0000256" key="5">
    <source>
        <dbReference type="ARBA" id="ARBA00022519"/>
    </source>
</evidence>
<feature type="region of interest" description="Disordered" evidence="10">
    <location>
        <begin position="92"/>
        <end position="172"/>
    </location>
</feature>
<dbReference type="PROSITE" id="PS52015">
    <property type="entry name" value="TONB_CTD"/>
    <property type="match status" value="1"/>
</dbReference>
<sequence>MFNHNVLSGDFSLPPTGGRWRWATANVLALGLHGALLLGLGYHLVPPLLPAAQPMVLMMVAEQAESTPNAEPMPTGVRQVQAVAQRQVNQEPEAAMPPLIHAPRATERQSKAKGQRNDPIRPKTEPPRPRQEEQEKIASASSRASSTSAPPSLDGKRVAAPQTSVASQPSQDASVWSGLLLAHLSRFKRYPALAVRQQRQGVVQVAVTLDRQGNVLGVKLLRSSGVASLDREALQLPQRASPLPAPGNEIAAGQAEFSVTIPIRFDLREVRR</sequence>
<evidence type="ECO:0000256" key="6">
    <source>
        <dbReference type="ARBA" id="ARBA00022692"/>
    </source>
</evidence>
<dbReference type="Gene3D" id="3.30.1150.10">
    <property type="match status" value="1"/>
</dbReference>
<evidence type="ECO:0000256" key="9">
    <source>
        <dbReference type="ARBA" id="ARBA00023136"/>
    </source>
</evidence>
<name>A0A1C3HFK9_SERMA</name>
<dbReference type="GO" id="GO:0015031">
    <property type="term" value="P:protein transport"/>
    <property type="evidence" value="ECO:0007669"/>
    <property type="project" value="UniProtKB-KW"/>
</dbReference>
<keyword evidence="4" id="KW-1003">Cell membrane</keyword>
<evidence type="ECO:0000313" key="13">
    <source>
        <dbReference type="EMBL" id="SAY43829.1"/>
    </source>
</evidence>
<dbReference type="EMBL" id="LT575490">
    <property type="protein sequence ID" value="SAY43829.1"/>
    <property type="molecule type" value="Genomic_DNA"/>
</dbReference>
<evidence type="ECO:0000256" key="3">
    <source>
        <dbReference type="ARBA" id="ARBA00022448"/>
    </source>
</evidence>
<feature type="compositionally biased region" description="Low complexity" evidence="10">
    <location>
        <begin position="138"/>
        <end position="152"/>
    </location>
</feature>
<keyword evidence="9 11" id="KW-0472">Membrane</keyword>
<keyword evidence="6 11" id="KW-0812">Transmembrane</keyword>
<feature type="compositionally biased region" description="Basic and acidic residues" evidence="10">
    <location>
        <begin position="104"/>
        <end position="136"/>
    </location>
</feature>
<protein>
    <submittedName>
        <fullName evidence="13">Transport protein TonB</fullName>
    </submittedName>
</protein>
<keyword evidence="5" id="KW-0997">Cell inner membrane</keyword>
<proteinExistence type="inferred from homology"/>
<dbReference type="PANTHER" id="PTHR33446:SF2">
    <property type="entry name" value="PROTEIN TONB"/>
    <property type="match status" value="1"/>
</dbReference>
<evidence type="ECO:0000256" key="7">
    <source>
        <dbReference type="ARBA" id="ARBA00022927"/>
    </source>
</evidence>
<evidence type="ECO:0000256" key="8">
    <source>
        <dbReference type="ARBA" id="ARBA00022989"/>
    </source>
</evidence>
<evidence type="ECO:0000256" key="2">
    <source>
        <dbReference type="ARBA" id="ARBA00006555"/>
    </source>
</evidence>
<keyword evidence="3" id="KW-0813">Transport</keyword>
<evidence type="ECO:0000256" key="1">
    <source>
        <dbReference type="ARBA" id="ARBA00004383"/>
    </source>
</evidence>
<dbReference type="Pfam" id="PF03544">
    <property type="entry name" value="TonB_C"/>
    <property type="match status" value="1"/>
</dbReference>
<dbReference type="PANTHER" id="PTHR33446">
    <property type="entry name" value="PROTEIN TONB-RELATED"/>
    <property type="match status" value="1"/>
</dbReference>
<comment type="subcellular location">
    <subcellularLocation>
        <location evidence="1">Cell inner membrane</location>
        <topology evidence="1">Single-pass membrane protein</topology>
        <orientation evidence="1">Periplasmic side</orientation>
    </subcellularLocation>
</comment>
<dbReference type="InterPro" id="IPR051045">
    <property type="entry name" value="TonB-dependent_transducer"/>
</dbReference>
<comment type="similarity">
    <text evidence="2">Belongs to the TonB family.</text>
</comment>
<organism evidence="13">
    <name type="scientific">Serratia marcescens</name>
    <dbReference type="NCBI Taxonomy" id="615"/>
    <lineage>
        <taxon>Bacteria</taxon>
        <taxon>Pseudomonadati</taxon>
        <taxon>Pseudomonadota</taxon>
        <taxon>Gammaproteobacteria</taxon>
        <taxon>Enterobacterales</taxon>
        <taxon>Yersiniaceae</taxon>
        <taxon>Serratia</taxon>
    </lineage>
</organism>
<dbReference type="SUPFAM" id="SSF74653">
    <property type="entry name" value="TolA/TonB C-terminal domain"/>
    <property type="match status" value="1"/>
</dbReference>
<dbReference type="NCBIfam" id="TIGR01352">
    <property type="entry name" value="tonB_Cterm"/>
    <property type="match status" value="1"/>
</dbReference>
<dbReference type="AlphaFoldDB" id="A0A1C3HFK9"/>
<dbReference type="GO" id="GO:0055085">
    <property type="term" value="P:transmembrane transport"/>
    <property type="evidence" value="ECO:0007669"/>
    <property type="project" value="InterPro"/>
</dbReference>
<gene>
    <name evidence="13" type="ORF">PWN146_02522</name>
</gene>
<evidence type="ECO:0000259" key="12">
    <source>
        <dbReference type="PROSITE" id="PS52015"/>
    </source>
</evidence>
<keyword evidence="8 11" id="KW-1133">Transmembrane helix</keyword>
<feature type="transmembrane region" description="Helical" evidence="11">
    <location>
        <begin position="20"/>
        <end position="45"/>
    </location>
</feature>
<keyword evidence="7" id="KW-0653">Protein transport</keyword>
<reference evidence="13" key="1">
    <citation type="submission" date="2016-05" db="EMBL/GenBank/DDBJ databases">
        <authorList>
            <person name="Cock P.J.A."/>
            <person name="Cock P.J.A."/>
        </authorList>
    </citation>
    <scope>NUCLEOTIDE SEQUENCE</scope>
    <source>
        <strain evidence="13">PWN146_assembly</strain>
    </source>
</reference>
<feature type="compositionally biased region" description="Polar residues" evidence="10">
    <location>
        <begin position="161"/>
        <end position="172"/>
    </location>
</feature>
<dbReference type="GO" id="GO:0098797">
    <property type="term" value="C:plasma membrane protein complex"/>
    <property type="evidence" value="ECO:0007669"/>
    <property type="project" value="TreeGrafter"/>
</dbReference>
<evidence type="ECO:0000256" key="10">
    <source>
        <dbReference type="SAM" id="MobiDB-lite"/>
    </source>
</evidence>
<evidence type="ECO:0000256" key="11">
    <source>
        <dbReference type="SAM" id="Phobius"/>
    </source>
</evidence>
<accession>A0A1C3HFK9</accession>
<feature type="domain" description="TonB C-terminal" evidence="12">
    <location>
        <begin position="175"/>
        <end position="272"/>
    </location>
</feature>
<dbReference type="InterPro" id="IPR006260">
    <property type="entry name" value="TonB/TolA_C"/>
</dbReference>
<dbReference type="GO" id="GO:0031992">
    <property type="term" value="F:energy transducer activity"/>
    <property type="evidence" value="ECO:0007669"/>
    <property type="project" value="TreeGrafter"/>
</dbReference>
<evidence type="ECO:0000256" key="4">
    <source>
        <dbReference type="ARBA" id="ARBA00022475"/>
    </source>
</evidence>
<dbReference type="InterPro" id="IPR037682">
    <property type="entry name" value="TonB_C"/>
</dbReference>